<feature type="compositionally biased region" description="Polar residues" evidence="9">
    <location>
        <begin position="296"/>
        <end position="313"/>
    </location>
</feature>
<dbReference type="Gene3D" id="1.10.287.690">
    <property type="entry name" value="Helix hairpin bin"/>
    <property type="match status" value="1"/>
</dbReference>
<proteinExistence type="inferred from homology"/>
<comment type="catalytic activity">
    <reaction evidence="8">
        <text>DNA(n) + a 2'-deoxyribonucleoside 5'-triphosphate = DNA(n+1) + diphosphate</text>
        <dbReference type="Rhea" id="RHEA:22508"/>
        <dbReference type="Rhea" id="RHEA-COMP:17339"/>
        <dbReference type="Rhea" id="RHEA-COMP:17340"/>
        <dbReference type="ChEBI" id="CHEBI:33019"/>
        <dbReference type="ChEBI" id="CHEBI:61560"/>
        <dbReference type="ChEBI" id="CHEBI:173112"/>
        <dbReference type="EC" id="2.7.7.7"/>
    </reaction>
</comment>
<dbReference type="OrthoDB" id="1706475at2759"/>
<dbReference type="GO" id="GO:0003677">
    <property type="term" value="F:DNA binding"/>
    <property type="evidence" value="ECO:0007669"/>
    <property type="project" value="UniProtKB-KW"/>
</dbReference>
<sequence length="340" mass="38717">MQLPSSCDISFTLGKAIPLSDKIGNHVPKKEIYEMIEQLVKLYGEQYQDAVIKGLFIRMYYEKKDSPKLIDFSNDVSSDILTHIYQVMESEIANCELLDVKSLQHKQSRIPTKIKAIKGHLFEKKDSPFKGFVSHFYESRLESKKSSDEAMSYFCKILMNFLYGRFGINPESTVTEICNQKKYEELMKMDNFQCAEKLTDPYYIVNCITNKNSMTDYTEWDPPRMSAVQLSAAITTYDCYYTDTDSVVLGSPLPDELISSTEMDTRLGEIIDLGSNDATTIYISKLLREKAKNPEEVSQSPTEGQKTKPSLYNNKAAAKKAAAKKAKKDGNKDHRPKPDE</sequence>
<dbReference type="Pfam" id="PF03175">
    <property type="entry name" value="DNA_pol_B_2"/>
    <property type="match status" value="1"/>
</dbReference>
<keyword evidence="3" id="KW-0808">Transferase</keyword>
<evidence type="ECO:0000256" key="5">
    <source>
        <dbReference type="ARBA" id="ARBA00022705"/>
    </source>
</evidence>
<protein>
    <recommendedName>
        <fullName evidence="2">DNA-directed DNA polymerase</fullName>
        <ecNumber evidence="2">2.7.7.7</ecNumber>
    </recommendedName>
</protein>
<evidence type="ECO:0000313" key="11">
    <source>
        <dbReference type="EMBL" id="KAJ8419534.1"/>
    </source>
</evidence>
<reference evidence="11" key="1">
    <citation type="submission" date="2022-04" db="EMBL/GenBank/DDBJ databases">
        <title>Carnegiea gigantea Genome sequencing and assembly v2.</title>
        <authorList>
            <person name="Copetti D."/>
            <person name="Sanderson M.J."/>
            <person name="Burquez A."/>
            <person name="Wojciechowski M.F."/>
        </authorList>
    </citation>
    <scope>NUCLEOTIDE SEQUENCE</scope>
    <source>
        <strain evidence="11">SGP5-SGP5p</strain>
        <tissue evidence="11">Aerial part</tissue>
    </source>
</reference>
<comment type="caution">
    <text evidence="11">The sequence shown here is derived from an EMBL/GenBank/DDBJ whole genome shotgun (WGS) entry which is preliminary data.</text>
</comment>
<dbReference type="EMBL" id="JAKOGI010004950">
    <property type="protein sequence ID" value="KAJ8419534.1"/>
    <property type="molecule type" value="Genomic_DNA"/>
</dbReference>
<evidence type="ECO:0000256" key="8">
    <source>
        <dbReference type="ARBA" id="ARBA00049244"/>
    </source>
</evidence>
<dbReference type="PANTHER" id="PTHR33568:SF3">
    <property type="entry name" value="DNA-DIRECTED DNA POLYMERASE"/>
    <property type="match status" value="1"/>
</dbReference>
<dbReference type="GO" id="GO:0000166">
    <property type="term" value="F:nucleotide binding"/>
    <property type="evidence" value="ECO:0007669"/>
    <property type="project" value="InterPro"/>
</dbReference>
<dbReference type="GO" id="GO:0003887">
    <property type="term" value="F:DNA-directed DNA polymerase activity"/>
    <property type="evidence" value="ECO:0007669"/>
    <property type="project" value="UniProtKB-KW"/>
</dbReference>
<dbReference type="InterPro" id="IPR004868">
    <property type="entry name" value="DNA-dir_DNA_pol_B_mt/vir"/>
</dbReference>
<dbReference type="SUPFAM" id="SSF56672">
    <property type="entry name" value="DNA/RNA polymerases"/>
    <property type="match status" value="1"/>
</dbReference>
<keyword evidence="5" id="KW-0235">DNA replication</keyword>
<dbReference type="Proteomes" id="UP001153076">
    <property type="component" value="Unassembled WGS sequence"/>
</dbReference>
<keyword evidence="4" id="KW-0548">Nucleotidyltransferase</keyword>
<evidence type="ECO:0000256" key="3">
    <source>
        <dbReference type="ARBA" id="ARBA00022679"/>
    </source>
</evidence>
<accession>A0A9Q1GHI8</accession>
<dbReference type="EC" id="2.7.7.7" evidence="2"/>
<evidence type="ECO:0000256" key="6">
    <source>
        <dbReference type="ARBA" id="ARBA00022932"/>
    </source>
</evidence>
<comment type="similarity">
    <text evidence="1">Belongs to the DNA polymerase type-B family.</text>
</comment>
<name>A0A9Q1GHI8_9CARY</name>
<feature type="compositionally biased region" description="Basic residues" evidence="9">
    <location>
        <begin position="317"/>
        <end position="327"/>
    </location>
</feature>
<evidence type="ECO:0000256" key="1">
    <source>
        <dbReference type="ARBA" id="ARBA00005755"/>
    </source>
</evidence>
<keyword evidence="7" id="KW-0238">DNA-binding</keyword>
<evidence type="ECO:0000256" key="2">
    <source>
        <dbReference type="ARBA" id="ARBA00012417"/>
    </source>
</evidence>
<feature type="domain" description="DNA-directed DNA polymerase family B mitochondria/virus" evidence="10">
    <location>
        <begin position="113"/>
        <end position="238"/>
    </location>
</feature>
<keyword evidence="6" id="KW-0239">DNA-directed DNA polymerase</keyword>
<gene>
    <name evidence="11" type="ORF">Cgig2_028425</name>
</gene>
<dbReference type="AlphaFoldDB" id="A0A9Q1GHI8"/>
<dbReference type="InterPro" id="IPR043502">
    <property type="entry name" value="DNA/RNA_pol_sf"/>
</dbReference>
<keyword evidence="12" id="KW-1185">Reference proteome</keyword>
<dbReference type="PANTHER" id="PTHR33568">
    <property type="entry name" value="DNA POLYMERASE"/>
    <property type="match status" value="1"/>
</dbReference>
<evidence type="ECO:0000256" key="7">
    <source>
        <dbReference type="ARBA" id="ARBA00023125"/>
    </source>
</evidence>
<feature type="region of interest" description="Disordered" evidence="9">
    <location>
        <begin position="290"/>
        <end position="340"/>
    </location>
</feature>
<dbReference type="GO" id="GO:0006260">
    <property type="term" value="P:DNA replication"/>
    <property type="evidence" value="ECO:0007669"/>
    <property type="project" value="UniProtKB-KW"/>
</dbReference>
<organism evidence="11 12">
    <name type="scientific">Carnegiea gigantea</name>
    <dbReference type="NCBI Taxonomy" id="171969"/>
    <lineage>
        <taxon>Eukaryota</taxon>
        <taxon>Viridiplantae</taxon>
        <taxon>Streptophyta</taxon>
        <taxon>Embryophyta</taxon>
        <taxon>Tracheophyta</taxon>
        <taxon>Spermatophyta</taxon>
        <taxon>Magnoliopsida</taxon>
        <taxon>eudicotyledons</taxon>
        <taxon>Gunneridae</taxon>
        <taxon>Pentapetalae</taxon>
        <taxon>Caryophyllales</taxon>
        <taxon>Cactineae</taxon>
        <taxon>Cactaceae</taxon>
        <taxon>Cactoideae</taxon>
        <taxon>Echinocereeae</taxon>
        <taxon>Carnegiea</taxon>
    </lineage>
</organism>
<evidence type="ECO:0000256" key="9">
    <source>
        <dbReference type="SAM" id="MobiDB-lite"/>
    </source>
</evidence>
<evidence type="ECO:0000259" key="10">
    <source>
        <dbReference type="Pfam" id="PF03175"/>
    </source>
</evidence>
<evidence type="ECO:0000256" key="4">
    <source>
        <dbReference type="ARBA" id="ARBA00022695"/>
    </source>
</evidence>
<evidence type="ECO:0000313" key="12">
    <source>
        <dbReference type="Proteomes" id="UP001153076"/>
    </source>
</evidence>
<feature type="compositionally biased region" description="Basic and acidic residues" evidence="9">
    <location>
        <begin position="328"/>
        <end position="340"/>
    </location>
</feature>